<dbReference type="Gene3D" id="3.30.70.920">
    <property type="match status" value="1"/>
</dbReference>
<evidence type="ECO:0000256" key="1">
    <source>
        <dbReference type="ARBA" id="ARBA00023015"/>
    </source>
</evidence>
<evidence type="ECO:0000256" key="2">
    <source>
        <dbReference type="ARBA" id="ARBA00023125"/>
    </source>
</evidence>
<feature type="domain" description="HTH asnC-type" evidence="4">
    <location>
        <begin position="1"/>
        <end position="66"/>
    </location>
</feature>
<gene>
    <name evidence="5" type="ORF">E0F26_08450</name>
</gene>
<dbReference type="CDD" id="cd00090">
    <property type="entry name" value="HTH_ARSR"/>
    <property type="match status" value="1"/>
</dbReference>
<dbReference type="PANTHER" id="PTHR30154:SF17">
    <property type="entry name" value="DNA-BINDING TRANSCRIPTIONAL ACTIVATOR DECR"/>
    <property type="match status" value="1"/>
</dbReference>
<dbReference type="InterPro" id="IPR036390">
    <property type="entry name" value="WH_DNA-bd_sf"/>
</dbReference>
<dbReference type="InterPro" id="IPR019888">
    <property type="entry name" value="Tscrpt_reg_AsnC-like"/>
</dbReference>
<dbReference type="RefSeq" id="WP_279241223.1">
    <property type="nucleotide sequence ID" value="NZ_CP036501.1"/>
</dbReference>
<evidence type="ECO:0000313" key="6">
    <source>
        <dbReference type="Proteomes" id="UP001317963"/>
    </source>
</evidence>
<keyword evidence="1" id="KW-0805">Transcription regulation</keyword>
<dbReference type="Pfam" id="PF13412">
    <property type="entry name" value="HTH_24"/>
    <property type="match status" value="1"/>
</dbReference>
<dbReference type="InterPro" id="IPR036388">
    <property type="entry name" value="WH-like_DNA-bd_sf"/>
</dbReference>
<proteinExistence type="predicted"/>
<dbReference type="Pfam" id="PF01037">
    <property type="entry name" value="AsnC_trans_reg"/>
    <property type="match status" value="1"/>
</dbReference>
<keyword evidence="3" id="KW-0804">Transcription</keyword>
<dbReference type="InterPro" id="IPR011991">
    <property type="entry name" value="ArsR-like_HTH"/>
</dbReference>
<dbReference type="PROSITE" id="PS50956">
    <property type="entry name" value="HTH_ASNC_2"/>
    <property type="match status" value="1"/>
</dbReference>
<evidence type="ECO:0000259" key="4">
    <source>
        <dbReference type="PROSITE" id="PS50956"/>
    </source>
</evidence>
<keyword evidence="6" id="KW-1185">Reference proteome</keyword>
<organism evidence="5 6">
    <name type="scientific">Candidatus Paraluminiphilus aquimaris</name>
    <dbReference type="NCBI Taxonomy" id="2518994"/>
    <lineage>
        <taxon>Bacteria</taxon>
        <taxon>Pseudomonadati</taxon>
        <taxon>Pseudomonadota</taxon>
        <taxon>Gammaproteobacteria</taxon>
        <taxon>Cellvibrionales</taxon>
        <taxon>Halieaceae</taxon>
        <taxon>Candidatus Paraluminiphilus</taxon>
    </lineage>
</organism>
<evidence type="ECO:0000256" key="3">
    <source>
        <dbReference type="ARBA" id="ARBA00023163"/>
    </source>
</evidence>
<sequence length="159" mass="18187">MSEKWSKQDVAIMSSLQQDSSVSTAALAERLNSSQSPIWRRINRLEEEGVVQGRVALLDRKALGMEIVVFATVNLTQTGRQNLLTFEREVERHPEVVECYTMAGIWDYVLKIICRDVRHYEDFVRNTLLSGDLVREMHSHIAVTEIKNTTELPISTQLV</sequence>
<dbReference type="InterPro" id="IPR019885">
    <property type="entry name" value="Tscrpt_reg_HTH_AsnC-type_CS"/>
</dbReference>
<dbReference type="PROSITE" id="PS00519">
    <property type="entry name" value="HTH_ASNC_1"/>
    <property type="match status" value="1"/>
</dbReference>
<dbReference type="Gene3D" id="1.10.10.10">
    <property type="entry name" value="Winged helix-like DNA-binding domain superfamily/Winged helix DNA-binding domain"/>
    <property type="match status" value="1"/>
</dbReference>
<keyword evidence="2" id="KW-0238">DNA-binding</keyword>
<accession>A0ABY6Q657</accession>
<evidence type="ECO:0000313" key="5">
    <source>
        <dbReference type="EMBL" id="UZP74764.1"/>
    </source>
</evidence>
<reference evidence="5 6" key="1">
    <citation type="submission" date="2019-02" db="EMBL/GenBank/DDBJ databases">
        <title>Halieaceae_genomes.</title>
        <authorList>
            <person name="Li S.-H."/>
        </authorList>
    </citation>
    <scope>NUCLEOTIDE SEQUENCE [LARGE SCALE GENOMIC DNA]</scope>
    <source>
        <strain evidence="5 6">JH123</strain>
    </source>
</reference>
<dbReference type="Proteomes" id="UP001317963">
    <property type="component" value="Chromosome"/>
</dbReference>
<protein>
    <submittedName>
        <fullName evidence="5">Lrp/AsnC family transcriptional regulator</fullName>
    </submittedName>
</protein>
<dbReference type="SMART" id="SM00344">
    <property type="entry name" value="HTH_ASNC"/>
    <property type="match status" value="1"/>
</dbReference>
<dbReference type="PANTHER" id="PTHR30154">
    <property type="entry name" value="LEUCINE-RESPONSIVE REGULATORY PROTEIN"/>
    <property type="match status" value="1"/>
</dbReference>
<name>A0ABY6Q657_9GAMM</name>
<dbReference type="PRINTS" id="PR00033">
    <property type="entry name" value="HTHASNC"/>
</dbReference>
<dbReference type="SUPFAM" id="SSF46785">
    <property type="entry name" value="Winged helix' DNA-binding domain"/>
    <property type="match status" value="1"/>
</dbReference>
<dbReference type="InterPro" id="IPR011008">
    <property type="entry name" value="Dimeric_a/b-barrel"/>
</dbReference>
<dbReference type="InterPro" id="IPR019887">
    <property type="entry name" value="Tscrpt_reg_AsnC/Lrp_C"/>
</dbReference>
<dbReference type="EMBL" id="CP036501">
    <property type="protein sequence ID" value="UZP74764.1"/>
    <property type="molecule type" value="Genomic_DNA"/>
</dbReference>
<dbReference type="SUPFAM" id="SSF54909">
    <property type="entry name" value="Dimeric alpha+beta barrel"/>
    <property type="match status" value="1"/>
</dbReference>
<dbReference type="InterPro" id="IPR000485">
    <property type="entry name" value="AsnC-type_HTH_dom"/>
</dbReference>